<feature type="region of interest" description="Disordered" evidence="1">
    <location>
        <begin position="10"/>
        <end position="29"/>
    </location>
</feature>
<accession>A0AAN4Z9Y2</accession>
<protein>
    <recommendedName>
        <fullName evidence="4">F-box domain-containing protein</fullName>
    </recommendedName>
</protein>
<proteinExistence type="predicted"/>
<reference evidence="3" key="1">
    <citation type="submission" date="2022-10" db="EMBL/GenBank/DDBJ databases">
        <title>Genome assembly of Pristionchus species.</title>
        <authorList>
            <person name="Yoshida K."/>
            <person name="Sommer R.J."/>
        </authorList>
    </citation>
    <scope>NUCLEOTIDE SEQUENCE [LARGE SCALE GENOMIC DNA]</scope>
    <source>
        <strain evidence="3">RS5460</strain>
    </source>
</reference>
<organism evidence="2 3">
    <name type="scientific">Pristionchus mayeri</name>
    <dbReference type="NCBI Taxonomy" id="1317129"/>
    <lineage>
        <taxon>Eukaryota</taxon>
        <taxon>Metazoa</taxon>
        <taxon>Ecdysozoa</taxon>
        <taxon>Nematoda</taxon>
        <taxon>Chromadorea</taxon>
        <taxon>Rhabditida</taxon>
        <taxon>Rhabditina</taxon>
        <taxon>Diplogasteromorpha</taxon>
        <taxon>Diplogasteroidea</taxon>
        <taxon>Neodiplogasteridae</taxon>
        <taxon>Pristionchus</taxon>
    </lineage>
</organism>
<comment type="caution">
    <text evidence="2">The sequence shown here is derived from an EMBL/GenBank/DDBJ whole genome shotgun (WGS) entry which is preliminary data.</text>
</comment>
<dbReference type="EMBL" id="BTRK01000001">
    <property type="protein sequence ID" value="GMR33165.1"/>
    <property type="molecule type" value="Genomic_DNA"/>
</dbReference>
<keyword evidence="3" id="KW-1185">Reference proteome</keyword>
<evidence type="ECO:0008006" key="4">
    <source>
        <dbReference type="Google" id="ProtNLM"/>
    </source>
</evidence>
<dbReference type="AlphaFoldDB" id="A0AAN4Z9Y2"/>
<evidence type="ECO:0000313" key="2">
    <source>
        <dbReference type="EMBL" id="GMR33165.1"/>
    </source>
</evidence>
<evidence type="ECO:0000313" key="3">
    <source>
        <dbReference type="Proteomes" id="UP001328107"/>
    </source>
</evidence>
<dbReference type="CDD" id="cd09917">
    <property type="entry name" value="F-box_SF"/>
    <property type="match status" value="1"/>
</dbReference>
<gene>
    <name evidence="2" type="ORF">PMAYCL1PPCAC_03360</name>
</gene>
<sequence>MIRKFLRRLRAKKAAHHPPIQPPEDKLNEDFRGEFNLPDDIMLGIIPYLGLIDRANFAAACVRFYDLEEKAGASINPEQWARLEVNLPYSITLQNNANFEDGEIGKRVRFLSRSPDATLRALCRVLRTTMIEFMYLELNLNAPVQRSVLELLPSTAAPDIIIDHNVTEKPARLDLRLLKFVICDRLQIFNVTLLPSEMMRIHEMLKRRRRSILSVPLSDALLFGQIVMGINNIHLGESEDLMTTSCNRGEVYAKTGTLLLIEGSHATKIEKYTNKTARITHDSKPFTRIFYGMTRIRFAEAPN</sequence>
<name>A0AAN4Z9Y2_9BILA</name>
<dbReference type="Proteomes" id="UP001328107">
    <property type="component" value="Unassembled WGS sequence"/>
</dbReference>
<evidence type="ECO:0000256" key="1">
    <source>
        <dbReference type="SAM" id="MobiDB-lite"/>
    </source>
</evidence>